<accession>A0A5J5MUS3</accession>
<feature type="region of interest" description="Disordered" evidence="1">
    <location>
        <begin position="405"/>
        <end position="457"/>
    </location>
</feature>
<dbReference type="Pfam" id="PF16092">
    <property type="entry name" value="CFAP61_N"/>
    <property type="match status" value="1"/>
</dbReference>
<keyword evidence="4" id="KW-1185">Reference proteome</keyword>
<dbReference type="InterPro" id="IPR038884">
    <property type="entry name" value="CFAP61"/>
</dbReference>
<dbReference type="AlphaFoldDB" id="A0A5J5MUS3"/>
<dbReference type="PANTHER" id="PTHR21178:SF8">
    <property type="entry name" value="CILIA- AND FLAGELLA-ASSOCIATED PROTEIN 61"/>
    <property type="match status" value="1"/>
</dbReference>
<evidence type="ECO:0000313" key="3">
    <source>
        <dbReference type="EMBL" id="KAB0383232.1"/>
    </source>
</evidence>
<gene>
    <name evidence="3" type="ORF">FD755_005149</name>
</gene>
<feature type="compositionally biased region" description="Polar residues" evidence="1">
    <location>
        <begin position="437"/>
        <end position="448"/>
    </location>
</feature>
<protein>
    <recommendedName>
        <fullName evidence="2">Cilia- and flagella-associated protein 61 N-terminal domain-containing protein</fullName>
    </recommendedName>
</protein>
<feature type="domain" description="Cilia- and flagella-associated protein 61 N-terminal" evidence="2">
    <location>
        <begin position="16"/>
        <end position="191"/>
    </location>
</feature>
<evidence type="ECO:0000259" key="2">
    <source>
        <dbReference type="Pfam" id="PF16092"/>
    </source>
</evidence>
<organism evidence="3 4">
    <name type="scientific">Muntiacus reevesi</name>
    <name type="common">Reeves' muntjac</name>
    <name type="synonym">Cervus reevesi</name>
    <dbReference type="NCBI Taxonomy" id="9886"/>
    <lineage>
        <taxon>Eukaryota</taxon>
        <taxon>Metazoa</taxon>
        <taxon>Chordata</taxon>
        <taxon>Craniata</taxon>
        <taxon>Vertebrata</taxon>
        <taxon>Euteleostomi</taxon>
        <taxon>Mammalia</taxon>
        <taxon>Eutheria</taxon>
        <taxon>Laurasiatheria</taxon>
        <taxon>Artiodactyla</taxon>
        <taxon>Ruminantia</taxon>
        <taxon>Pecora</taxon>
        <taxon>Cervidae</taxon>
        <taxon>Muntiacinae</taxon>
        <taxon>Muntiacus</taxon>
    </lineage>
</organism>
<dbReference type="InterPro" id="IPR032151">
    <property type="entry name" value="CFAP61_N"/>
</dbReference>
<comment type="caution">
    <text evidence="3">The sequence shown here is derived from an EMBL/GenBank/DDBJ whole genome shotgun (WGS) entry which is preliminary data.</text>
</comment>
<dbReference type="EMBL" id="VCEB01000002">
    <property type="protein sequence ID" value="KAB0383232.1"/>
    <property type="molecule type" value="Genomic_DNA"/>
</dbReference>
<name>A0A5J5MUS3_MUNRE</name>
<reference evidence="3 4" key="1">
    <citation type="submission" date="2019-06" db="EMBL/GenBank/DDBJ databases">
        <title>Discovery of a novel chromosome fission-fusion reversal in muntjac.</title>
        <authorList>
            <person name="Mudd A.B."/>
            <person name="Bredeson J.V."/>
            <person name="Baum R."/>
            <person name="Hockemeyer D."/>
            <person name="Rokhsar D.S."/>
        </authorList>
    </citation>
    <scope>NUCLEOTIDE SEQUENCE [LARGE SCALE GENOMIC DNA]</scope>
    <source>
        <strain evidence="3">UCam_UCB_Mr</strain>
        <tissue evidence="3">Fibroblast cell line</tissue>
    </source>
</reference>
<proteinExistence type="predicted"/>
<evidence type="ECO:0000313" key="4">
    <source>
        <dbReference type="Proteomes" id="UP000326062"/>
    </source>
</evidence>
<dbReference type="Proteomes" id="UP000326062">
    <property type="component" value="Chromosome 2"/>
</dbReference>
<sequence>MSVLTSPRGKVEVVHCRRTESQDIYCIKNLIRKFTQKLFGNLNIIYLLEKANLAITLHNDQEEIMAQATFLDYPNWNIATQDDWVSVFRELDSDIPCTPLNTLFMHLFVAVDEYSVGCCKEIIRTVFRAVPDLHFVFLIVPSCMSLGSTLITVFSQVGCVPSLTNDEDFAVHVCHRQDHYPQLHIRKARQEYWNESLCPPPGDLPYPLIEPTSLMSPELSGEFFTTSASWEAQQLPYREFKNRHESEVARSCLTLCGPMDCTCQAPSSMGFSRQDYWSGLPFPSPGADSLPSESQGGFKNQTLTPCIGSMNCQKSSTLNTCAFYTMLLYLSGGNVNEKEVIPEMASGFPYFHSLSQNLTLFFVVSKSLQMVTAAMKLKDNCSLEENDQPRQHIKKQRHYFANEGPSKSACNAGDLGSIPGLGRSPGEGRGHPHQYSGLENSMDCNSPRGSKESDTTE</sequence>
<dbReference type="PANTHER" id="PTHR21178">
    <property type="entry name" value="CILIA- AND FLAGELLA-ASSOCIATED PROTEIN 61"/>
    <property type="match status" value="1"/>
</dbReference>
<evidence type="ECO:0000256" key="1">
    <source>
        <dbReference type="SAM" id="MobiDB-lite"/>
    </source>
</evidence>